<dbReference type="Gramene" id="AET2Gv20410500.1">
    <property type="protein sequence ID" value="AET2Gv20410500.1"/>
    <property type="gene ID" value="AET2Gv20410500"/>
</dbReference>
<accession>A0A453B8K4</accession>
<dbReference type="AlphaFoldDB" id="A0A453B8K4"/>
<keyword evidence="3" id="KW-1185">Reference proteome</keyword>
<reference evidence="3" key="1">
    <citation type="journal article" date="2014" name="Science">
        <title>Ancient hybridizations among the ancestral genomes of bread wheat.</title>
        <authorList>
            <consortium name="International Wheat Genome Sequencing Consortium,"/>
            <person name="Marcussen T."/>
            <person name="Sandve S.R."/>
            <person name="Heier L."/>
            <person name="Spannagl M."/>
            <person name="Pfeifer M."/>
            <person name="Jakobsen K.S."/>
            <person name="Wulff B.B."/>
            <person name="Steuernagel B."/>
            <person name="Mayer K.F."/>
            <person name="Olsen O.A."/>
        </authorList>
    </citation>
    <scope>NUCLEOTIDE SEQUENCE [LARGE SCALE GENOMIC DNA]</scope>
    <source>
        <strain evidence="3">cv. AL8/78</strain>
    </source>
</reference>
<protein>
    <recommendedName>
        <fullName evidence="4">Secreted protein</fullName>
    </recommendedName>
</protein>
<feature type="signal peptide" evidence="1">
    <location>
        <begin position="1"/>
        <end position="19"/>
    </location>
</feature>
<feature type="chain" id="PRO_5019399371" description="Secreted protein" evidence="1">
    <location>
        <begin position="20"/>
        <end position="69"/>
    </location>
</feature>
<name>A0A453B8K4_AEGTS</name>
<evidence type="ECO:0000313" key="3">
    <source>
        <dbReference type="Proteomes" id="UP000015105"/>
    </source>
</evidence>
<sequence length="69" mass="8412">MRYMSSLFLWFSYSMVFLSYPMNQRRPKEKRDCFRRLHLNRSVDNIVVAKKTAKRAVSEARGRVYQDLY</sequence>
<reference evidence="2" key="3">
    <citation type="journal article" date="2017" name="Nature">
        <title>Genome sequence of the progenitor of the wheat D genome Aegilops tauschii.</title>
        <authorList>
            <person name="Luo M.C."/>
            <person name="Gu Y.Q."/>
            <person name="Puiu D."/>
            <person name="Wang H."/>
            <person name="Twardziok S.O."/>
            <person name="Deal K.R."/>
            <person name="Huo N."/>
            <person name="Zhu T."/>
            <person name="Wang L."/>
            <person name="Wang Y."/>
            <person name="McGuire P.E."/>
            <person name="Liu S."/>
            <person name="Long H."/>
            <person name="Ramasamy R.K."/>
            <person name="Rodriguez J.C."/>
            <person name="Van S.L."/>
            <person name="Yuan L."/>
            <person name="Wang Z."/>
            <person name="Xia Z."/>
            <person name="Xiao L."/>
            <person name="Anderson O.D."/>
            <person name="Ouyang S."/>
            <person name="Liang Y."/>
            <person name="Zimin A.V."/>
            <person name="Pertea G."/>
            <person name="Qi P."/>
            <person name="Bennetzen J.L."/>
            <person name="Dai X."/>
            <person name="Dawson M.W."/>
            <person name="Muller H.G."/>
            <person name="Kugler K."/>
            <person name="Rivarola-Duarte L."/>
            <person name="Spannagl M."/>
            <person name="Mayer K.F.X."/>
            <person name="Lu F.H."/>
            <person name="Bevan M.W."/>
            <person name="Leroy P."/>
            <person name="Li P."/>
            <person name="You F.M."/>
            <person name="Sun Q."/>
            <person name="Liu Z."/>
            <person name="Lyons E."/>
            <person name="Wicker T."/>
            <person name="Salzberg S.L."/>
            <person name="Devos K.M."/>
            <person name="Dvorak J."/>
        </authorList>
    </citation>
    <scope>NUCLEOTIDE SEQUENCE [LARGE SCALE GENOMIC DNA]</scope>
    <source>
        <strain evidence="2">cv. AL8/78</strain>
    </source>
</reference>
<organism evidence="2 3">
    <name type="scientific">Aegilops tauschii subsp. strangulata</name>
    <name type="common">Goatgrass</name>
    <dbReference type="NCBI Taxonomy" id="200361"/>
    <lineage>
        <taxon>Eukaryota</taxon>
        <taxon>Viridiplantae</taxon>
        <taxon>Streptophyta</taxon>
        <taxon>Embryophyta</taxon>
        <taxon>Tracheophyta</taxon>
        <taxon>Spermatophyta</taxon>
        <taxon>Magnoliopsida</taxon>
        <taxon>Liliopsida</taxon>
        <taxon>Poales</taxon>
        <taxon>Poaceae</taxon>
        <taxon>BOP clade</taxon>
        <taxon>Pooideae</taxon>
        <taxon>Triticodae</taxon>
        <taxon>Triticeae</taxon>
        <taxon>Triticinae</taxon>
        <taxon>Aegilops</taxon>
    </lineage>
</organism>
<keyword evidence="1" id="KW-0732">Signal</keyword>
<evidence type="ECO:0000256" key="1">
    <source>
        <dbReference type="SAM" id="SignalP"/>
    </source>
</evidence>
<evidence type="ECO:0000313" key="2">
    <source>
        <dbReference type="EnsemblPlants" id="AET2Gv20410500.1"/>
    </source>
</evidence>
<reference evidence="3" key="2">
    <citation type="journal article" date="2017" name="Nat. Plants">
        <title>The Aegilops tauschii genome reveals multiple impacts of transposons.</title>
        <authorList>
            <person name="Zhao G."/>
            <person name="Zou C."/>
            <person name="Li K."/>
            <person name="Wang K."/>
            <person name="Li T."/>
            <person name="Gao L."/>
            <person name="Zhang X."/>
            <person name="Wang H."/>
            <person name="Yang Z."/>
            <person name="Liu X."/>
            <person name="Jiang W."/>
            <person name="Mao L."/>
            <person name="Kong X."/>
            <person name="Jiao Y."/>
            <person name="Jia J."/>
        </authorList>
    </citation>
    <scope>NUCLEOTIDE SEQUENCE [LARGE SCALE GENOMIC DNA]</scope>
    <source>
        <strain evidence="3">cv. AL8/78</strain>
    </source>
</reference>
<dbReference type="Proteomes" id="UP000015105">
    <property type="component" value="Chromosome 2D"/>
</dbReference>
<proteinExistence type="predicted"/>
<dbReference type="EnsemblPlants" id="AET2Gv20410500.1">
    <property type="protein sequence ID" value="AET2Gv20410500.1"/>
    <property type="gene ID" value="AET2Gv20410500"/>
</dbReference>
<reference evidence="2" key="5">
    <citation type="journal article" date="2021" name="G3 (Bethesda)">
        <title>Aegilops tauschii genome assembly Aet v5.0 features greater sequence contiguity and improved annotation.</title>
        <authorList>
            <person name="Wang L."/>
            <person name="Zhu T."/>
            <person name="Rodriguez J.C."/>
            <person name="Deal K.R."/>
            <person name="Dubcovsky J."/>
            <person name="McGuire P.E."/>
            <person name="Lux T."/>
            <person name="Spannagl M."/>
            <person name="Mayer K.F.X."/>
            <person name="Baldrich P."/>
            <person name="Meyers B.C."/>
            <person name="Huo N."/>
            <person name="Gu Y.Q."/>
            <person name="Zhou H."/>
            <person name="Devos K.M."/>
            <person name="Bennetzen J.L."/>
            <person name="Unver T."/>
            <person name="Budak H."/>
            <person name="Gulick P.J."/>
            <person name="Galiba G."/>
            <person name="Kalapos B."/>
            <person name="Nelson D.R."/>
            <person name="Li P."/>
            <person name="You F.M."/>
            <person name="Luo M.C."/>
            <person name="Dvorak J."/>
        </authorList>
    </citation>
    <scope>NUCLEOTIDE SEQUENCE [LARGE SCALE GENOMIC DNA]</scope>
    <source>
        <strain evidence="2">cv. AL8/78</strain>
    </source>
</reference>
<evidence type="ECO:0008006" key="4">
    <source>
        <dbReference type="Google" id="ProtNLM"/>
    </source>
</evidence>
<reference evidence="2" key="4">
    <citation type="submission" date="2019-03" db="UniProtKB">
        <authorList>
            <consortium name="EnsemblPlants"/>
        </authorList>
    </citation>
    <scope>IDENTIFICATION</scope>
</reference>